<dbReference type="EMBL" id="NKXS01004573">
    <property type="protein sequence ID" value="PIN05929.1"/>
    <property type="molecule type" value="Genomic_DNA"/>
</dbReference>
<protein>
    <recommendedName>
        <fullName evidence="7">PRA1 family protein</fullName>
    </recommendedName>
</protein>
<proteinExistence type="inferred from homology"/>
<dbReference type="GO" id="GO:0016020">
    <property type="term" value="C:membrane"/>
    <property type="evidence" value="ECO:0007669"/>
    <property type="project" value="UniProtKB-SubCell"/>
</dbReference>
<comment type="function">
    <text evidence="1 7">May be involved in both secretory and endocytic intracellular trafficking in the endosomal/prevacuolar compartments.</text>
</comment>
<name>A0A2G9GKW8_9LAMI</name>
<feature type="transmembrane region" description="Helical" evidence="7">
    <location>
        <begin position="80"/>
        <end position="99"/>
    </location>
</feature>
<keyword evidence="7" id="KW-0813">Transport</keyword>
<accession>A0A2G9GKW8</accession>
<dbReference type="InterPro" id="IPR004895">
    <property type="entry name" value="Prenylated_rab_accept_PRA1"/>
</dbReference>
<organism evidence="9 10">
    <name type="scientific">Handroanthus impetiginosus</name>
    <dbReference type="NCBI Taxonomy" id="429701"/>
    <lineage>
        <taxon>Eukaryota</taxon>
        <taxon>Viridiplantae</taxon>
        <taxon>Streptophyta</taxon>
        <taxon>Embryophyta</taxon>
        <taxon>Tracheophyta</taxon>
        <taxon>Spermatophyta</taxon>
        <taxon>Magnoliopsida</taxon>
        <taxon>eudicotyledons</taxon>
        <taxon>Gunneridae</taxon>
        <taxon>Pentapetalae</taxon>
        <taxon>asterids</taxon>
        <taxon>lamiids</taxon>
        <taxon>Lamiales</taxon>
        <taxon>Bignoniaceae</taxon>
        <taxon>Crescentiina</taxon>
        <taxon>Tabebuia alliance</taxon>
        <taxon>Handroanthus</taxon>
    </lineage>
</organism>
<comment type="caution">
    <text evidence="9">The sequence shown here is derived from an EMBL/GenBank/DDBJ whole genome shotgun (WGS) entry which is preliminary data.</text>
</comment>
<gene>
    <name evidence="9" type="ORF">CDL12_21525</name>
</gene>
<feature type="transmembrane region" description="Helical" evidence="7">
    <location>
        <begin position="127"/>
        <end position="150"/>
    </location>
</feature>
<evidence type="ECO:0000256" key="3">
    <source>
        <dbReference type="ARBA" id="ARBA00006483"/>
    </source>
</evidence>
<reference evidence="10" key="1">
    <citation type="journal article" date="2018" name="Gigascience">
        <title>Genome assembly of the Pink Ipe (Handroanthus impetiginosus, Bignoniaceae), a highly valued, ecologically keystone Neotropical timber forest tree.</title>
        <authorList>
            <person name="Silva-Junior O.B."/>
            <person name="Grattapaglia D."/>
            <person name="Novaes E."/>
            <person name="Collevatti R.G."/>
        </authorList>
    </citation>
    <scope>NUCLEOTIDE SEQUENCE [LARGE SCALE GENOMIC DNA]</scope>
    <source>
        <strain evidence="10">cv. UFG-1</strain>
    </source>
</reference>
<evidence type="ECO:0000256" key="2">
    <source>
        <dbReference type="ARBA" id="ARBA00004141"/>
    </source>
</evidence>
<dbReference type="Pfam" id="PF03208">
    <property type="entry name" value="PRA1"/>
    <property type="match status" value="1"/>
</dbReference>
<keyword evidence="10" id="KW-1185">Reference proteome</keyword>
<feature type="transmembrane region" description="Helical" evidence="7">
    <location>
        <begin position="104"/>
        <end position="121"/>
    </location>
</feature>
<comment type="subcellular location">
    <subcellularLocation>
        <location evidence="2 7">Membrane</location>
        <topology evidence="2 7">Multi-pass membrane protein</topology>
    </subcellularLocation>
</comment>
<feature type="region of interest" description="Disordered" evidence="8">
    <location>
        <begin position="1"/>
        <end position="25"/>
    </location>
</feature>
<evidence type="ECO:0000256" key="7">
    <source>
        <dbReference type="RuleBase" id="RU363107"/>
    </source>
</evidence>
<dbReference type="PANTHER" id="PTHR19317">
    <property type="entry name" value="PRENYLATED RAB ACCEPTOR 1-RELATED"/>
    <property type="match status" value="1"/>
</dbReference>
<evidence type="ECO:0000256" key="5">
    <source>
        <dbReference type="ARBA" id="ARBA00022989"/>
    </source>
</evidence>
<evidence type="ECO:0000256" key="8">
    <source>
        <dbReference type="SAM" id="MobiDB-lite"/>
    </source>
</evidence>
<dbReference type="OrthoDB" id="63113at2759"/>
<keyword evidence="4 7" id="KW-0812">Transmembrane</keyword>
<dbReference type="STRING" id="429701.A0A2G9GKW8"/>
<keyword evidence="6 7" id="KW-0472">Membrane</keyword>
<keyword evidence="5 7" id="KW-1133">Transmembrane helix</keyword>
<comment type="similarity">
    <text evidence="3 7">Belongs to the PRA1 family.</text>
</comment>
<dbReference type="GO" id="GO:0005783">
    <property type="term" value="C:endoplasmic reticulum"/>
    <property type="evidence" value="ECO:0007669"/>
    <property type="project" value="TreeGrafter"/>
</dbReference>
<dbReference type="PANTHER" id="PTHR19317:SF2">
    <property type="entry name" value="PRA1 FAMILY PROTEIN F2"/>
    <property type="match status" value="1"/>
</dbReference>
<evidence type="ECO:0000313" key="10">
    <source>
        <dbReference type="Proteomes" id="UP000231279"/>
    </source>
</evidence>
<evidence type="ECO:0000256" key="1">
    <source>
        <dbReference type="ARBA" id="ARBA00002501"/>
    </source>
</evidence>
<evidence type="ECO:0000256" key="6">
    <source>
        <dbReference type="ARBA" id="ARBA00023136"/>
    </source>
</evidence>
<dbReference type="GO" id="GO:0005794">
    <property type="term" value="C:Golgi apparatus"/>
    <property type="evidence" value="ECO:0007669"/>
    <property type="project" value="TreeGrafter"/>
</dbReference>
<sequence>MNVLQGSTLPSSAHATAPYSFSSSRSGTLVNLDYVSHTKESLKASLGTHCPWREMFQLHSFNLPKSFCEVVAHVKTNLGYFWMNYAIVVLLILFLSLLWQPISLIIFIAMMAAWFFLYFLCDEPLVIFGWLITDRVLLVGVVVVLIHAVVRKTDDLFADEEAAGGLLRSSGGPSSS</sequence>
<evidence type="ECO:0000256" key="4">
    <source>
        <dbReference type="ARBA" id="ARBA00022692"/>
    </source>
</evidence>
<dbReference type="Proteomes" id="UP000231279">
    <property type="component" value="Unassembled WGS sequence"/>
</dbReference>
<evidence type="ECO:0000313" key="9">
    <source>
        <dbReference type="EMBL" id="PIN05929.1"/>
    </source>
</evidence>
<dbReference type="AlphaFoldDB" id="A0A2G9GKW8"/>
<dbReference type="GO" id="GO:0016192">
    <property type="term" value="P:vesicle-mediated transport"/>
    <property type="evidence" value="ECO:0007669"/>
    <property type="project" value="TreeGrafter"/>
</dbReference>